<evidence type="ECO:0000313" key="1">
    <source>
        <dbReference type="EMBL" id="KIJ32216.1"/>
    </source>
</evidence>
<name>A0A0C9V452_SPHS4</name>
<dbReference type="AlphaFoldDB" id="A0A0C9V452"/>
<organism evidence="1 2">
    <name type="scientific">Sphaerobolus stellatus (strain SS14)</name>
    <dbReference type="NCBI Taxonomy" id="990650"/>
    <lineage>
        <taxon>Eukaryota</taxon>
        <taxon>Fungi</taxon>
        <taxon>Dikarya</taxon>
        <taxon>Basidiomycota</taxon>
        <taxon>Agaricomycotina</taxon>
        <taxon>Agaricomycetes</taxon>
        <taxon>Phallomycetidae</taxon>
        <taxon>Geastrales</taxon>
        <taxon>Sphaerobolaceae</taxon>
        <taxon>Sphaerobolus</taxon>
    </lineage>
</organism>
<gene>
    <name evidence="1" type="ORF">M422DRAFT_266017</name>
</gene>
<dbReference type="Proteomes" id="UP000054279">
    <property type="component" value="Unassembled WGS sequence"/>
</dbReference>
<evidence type="ECO:0000313" key="2">
    <source>
        <dbReference type="Proteomes" id="UP000054279"/>
    </source>
</evidence>
<keyword evidence="2" id="KW-1185">Reference proteome</keyword>
<proteinExistence type="predicted"/>
<dbReference type="HOGENOM" id="CLU_2321847_0_0_1"/>
<reference evidence="1 2" key="1">
    <citation type="submission" date="2014-06" db="EMBL/GenBank/DDBJ databases">
        <title>Evolutionary Origins and Diversification of the Mycorrhizal Mutualists.</title>
        <authorList>
            <consortium name="DOE Joint Genome Institute"/>
            <consortium name="Mycorrhizal Genomics Consortium"/>
            <person name="Kohler A."/>
            <person name="Kuo A."/>
            <person name="Nagy L.G."/>
            <person name="Floudas D."/>
            <person name="Copeland A."/>
            <person name="Barry K.W."/>
            <person name="Cichocki N."/>
            <person name="Veneault-Fourrey C."/>
            <person name="LaButti K."/>
            <person name="Lindquist E.A."/>
            <person name="Lipzen A."/>
            <person name="Lundell T."/>
            <person name="Morin E."/>
            <person name="Murat C."/>
            <person name="Riley R."/>
            <person name="Ohm R."/>
            <person name="Sun H."/>
            <person name="Tunlid A."/>
            <person name="Henrissat B."/>
            <person name="Grigoriev I.V."/>
            <person name="Hibbett D.S."/>
            <person name="Martin F."/>
        </authorList>
    </citation>
    <scope>NUCLEOTIDE SEQUENCE [LARGE SCALE GENOMIC DNA]</scope>
    <source>
        <strain evidence="1 2">SS14</strain>
    </source>
</reference>
<protein>
    <submittedName>
        <fullName evidence="1">Uncharacterized protein</fullName>
    </submittedName>
</protein>
<accession>A0A0C9V452</accession>
<sequence length="99" mass="10963">MPLPLCGVSRSNAGNLTLTFKMTTDAVRARIHVDEWIKAIDPEATPPQPLFSVVAHNVPSSTWNGDDLDDIDATRQIENKNSETMAIKFTISKIQWLNG</sequence>
<dbReference type="EMBL" id="KN837230">
    <property type="protein sequence ID" value="KIJ32216.1"/>
    <property type="molecule type" value="Genomic_DNA"/>
</dbReference>